<keyword evidence="3" id="KW-1185">Reference proteome</keyword>
<name>A0A0L0DQB8_THETB</name>
<evidence type="ECO:0000313" key="3">
    <source>
        <dbReference type="Proteomes" id="UP000054408"/>
    </source>
</evidence>
<dbReference type="EMBL" id="GL349437">
    <property type="protein sequence ID" value="KNC53593.1"/>
    <property type="molecule type" value="Genomic_DNA"/>
</dbReference>
<dbReference type="AlphaFoldDB" id="A0A0L0DQB8"/>
<feature type="compositionally biased region" description="Basic residues" evidence="1">
    <location>
        <begin position="119"/>
        <end position="129"/>
    </location>
</feature>
<sequence>MGEESSLTAALVEHHAKLVMDEARVQSAIQTAMRSALQNGREVVELEAREAVKMAAPDEIVEVVEVGDDSDADAEEEGNELEASTLDKEEEALLGDLFASFLQRKRTSESPASSAREVHRVRRKVRARSARLDDTFTSPARPYFEVHPDQV</sequence>
<dbReference type="Proteomes" id="UP000054408">
    <property type="component" value="Unassembled WGS sequence"/>
</dbReference>
<evidence type="ECO:0000256" key="1">
    <source>
        <dbReference type="SAM" id="MobiDB-lite"/>
    </source>
</evidence>
<feature type="region of interest" description="Disordered" evidence="1">
    <location>
        <begin position="68"/>
        <end position="87"/>
    </location>
</feature>
<reference evidence="2 3" key="1">
    <citation type="submission" date="2010-05" db="EMBL/GenBank/DDBJ databases">
        <title>The Genome Sequence of Thecamonas trahens ATCC 50062.</title>
        <authorList>
            <consortium name="The Broad Institute Genome Sequencing Platform"/>
            <person name="Russ C."/>
            <person name="Cuomo C."/>
            <person name="Shea T."/>
            <person name="Young S.K."/>
            <person name="Zeng Q."/>
            <person name="Koehrsen M."/>
            <person name="Haas B."/>
            <person name="Borodovsky M."/>
            <person name="Guigo R."/>
            <person name="Alvarado L."/>
            <person name="Berlin A."/>
            <person name="Bochicchio J."/>
            <person name="Borenstein D."/>
            <person name="Chapman S."/>
            <person name="Chen Z."/>
            <person name="Freedman E."/>
            <person name="Gellesch M."/>
            <person name="Goldberg J."/>
            <person name="Griggs A."/>
            <person name="Gujja S."/>
            <person name="Heilman E."/>
            <person name="Heiman D."/>
            <person name="Hepburn T."/>
            <person name="Howarth C."/>
            <person name="Jen D."/>
            <person name="Larson L."/>
            <person name="Mehta T."/>
            <person name="Park D."/>
            <person name="Pearson M."/>
            <person name="Roberts A."/>
            <person name="Saif S."/>
            <person name="Shenoy N."/>
            <person name="Sisk P."/>
            <person name="Stolte C."/>
            <person name="Sykes S."/>
            <person name="Thomson T."/>
            <person name="Walk T."/>
            <person name="White J."/>
            <person name="Yandava C."/>
            <person name="Burger G."/>
            <person name="Gray M.W."/>
            <person name="Holland P.W.H."/>
            <person name="King N."/>
            <person name="Lang F.B.F."/>
            <person name="Roger A.J."/>
            <person name="Ruiz-Trillo I."/>
            <person name="Lander E."/>
            <person name="Nusbaum C."/>
        </authorList>
    </citation>
    <scope>NUCLEOTIDE SEQUENCE [LARGE SCALE GENOMIC DNA]</scope>
    <source>
        <strain evidence="2 3">ATCC 50062</strain>
    </source>
</reference>
<dbReference type="RefSeq" id="XP_013761910.1">
    <property type="nucleotide sequence ID" value="XM_013906456.1"/>
</dbReference>
<dbReference type="GeneID" id="25561058"/>
<feature type="compositionally biased region" description="Acidic residues" evidence="1">
    <location>
        <begin position="68"/>
        <end position="80"/>
    </location>
</feature>
<organism evidence="2 3">
    <name type="scientific">Thecamonas trahens ATCC 50062</name>
    <dbReference type="NCBI Taxonomy" id="461836"/>
    <lineage>
        <taxon>Eukaryota</taxon>
        <taxon>Apusozoa</taxon>
        <taxon>Apusomonadida</taxon>
        <taxon>Apusomonadidae</taxon>
        <taxon>Thecamonas</taxon>
    </lineage>
</organism>
<protein>
    <submittedName>
        <fullName evidence="2">Uncharacterized protein</fullName>
    </submittedName>
</protein>
<gene>
    <name evidence="2" type="ORF">AMSG_01303</name>
</gene>
<accession>A0A0L0DQB8</accession>
<proteinExistence type="predicted"/>
<evidence type="ECO:0000313" key="2">
    <source>
        <dbReference type="EMBL" id="KNC53593.1"/>
    </source>
</evidence>
<feature type="region of interest" description="Disordered" evidence="1">
    <location>
        <begin position="104"/>
        <end position="151"/>
    </location>
</feature>